<evidence type="ECO:0000313" key="6">
    <source>
        <dbReference type="Proteomes" id="UP000185783"/>
    </source>
</evidence>
<evidence type="ECO:0000313" key="5">
    <source>
        <dbReference type="EMBL" id="OKL42510.1"/>
    </source>
</evidence>
<proteinExistence type="predicted"/>
<evidence type="ECO:0000256" key="2">
    <source>
        <dbReference type="ARBA" id="ARBA00022679"/>
    </source>
</evidence>
<dbReference type="GO" id="GO:0016757">
    <property type="term" value="F:glycosyltransferase activity"/>
    <property type="evidence" value="ECO:0007669"/>
    <property type="project" value="UniProtKB-KW"/>
</dbReference>
<dbReference type="AlphaFoldDB" id="A0A1U7JCM8"/>
<evidence type="ECO:0000256" key="3">
    <source>
        <dbReference type="ARBA" id="ARBA00023180"/>
    </source>
</evidence>
<dbReference type="InterPro" id="IPR007657">
    <property type="entry name" value="Glycosyltransferase_61"/>
</dbReference>
<comment type="caution">
    <text evidence="5">The sequence shown here is derived from an EMBL/GenBank/DDBJ whole genome shotgun (WGS) entry which is preliminary data.</text>
</comment>
<keyword evidence="1" id="KW-0328">Glycosyltransferase</keyword>
<dbReference type="STRING" id="197461.A3843_17750"/>
<accession>A0A1U7JCM8</accession>
<organism evidence="5 6">
    <name type="scientific">Pseudovibrio exalbescens</name>
    <dbReference type="NCBI Taxonomy" id="197461"/>
    <lineage>
        <taxon>Bacteria</taxon>
        <taxon>Pseudomonadati</taxon>
        <taxon>Pseudomonadota</taxon>
        <taxon>Alphaproteobacteria</taxon>
        <taxon>Hyphomicrobiales</taxon>
        <taxon>Stappiaceae</taxon>
        <taxon>Pseudovibrio</taxon>
    </lineage>
</organism>
<dbReference type="Pfam" id="PF04577">
    <property type="entry name" value="Glyco_transf_61"/>
    <property type="match status" value="1"/>
</dbReference>
<reference evidence="5 6" key="1">
    <citation type="submission" date="2016-03" db="EMBL/GenBank/DDBJ databases">
        <title>Genome sequence of Nesiotobacter sp. nov., a moderately halophilic alphaproteobacterium isolated from the Yellow Sea, China.</title>
        <authorList>
            <person name="Zhang G."/>
            <person name="Zhang R."/>
        </authorList>
    </citation>
    <scope>NUCLEOTIDE SEQUENCE [LARGE SCALE GENOMIC DNA]</scope>
    <source>
        <strain evidence="5 6">WB1-6</strain>
    </source>
</reference>
<keyword evidence="2" id="KW-0808">Transferase</keyword>
<dbReference type="PANTHER" id="PTHR20961">
    <property type="entry name" value="GLYCOSYLTRANSFERASE"/>
    <property type="match status" value="1"/>
</dbReference>
<gene>
    <name evidence="5" type="ORF">A3843_17750</name>
</gene>
<keyword evidence="6" id="KW-1185">Reference proteome</keyword>
<name>A0A1U7JCM8_9HYPH</name>
<evidence type="ECO:0000259" key="4">
    <source>
        <dbReference type="Pfam" id="PF04577"/>
    </source>
</evidence>
<dbReference type="EMBL" id="LVVZ01000041">
    <property type="protein sequence ID" value="OKL42510.1"/>
    <property type="molecule type" value="Genomic_DNA"/>
</dbReference>
<sequence length="401" mass="45593">MRQAPKWRRSIPTSRQLRFAVQSHLASRWPSVGQAFNFFPAEATRQDLERSLTLRWVEESHCSLPDDRTAFLEAFGALEQARYPLPITQKGRAEISVYRLGRCYVLGHSGATILIHKGLQLQSLAHNTAKFKRLRTRSIQGTCINRLGMRRGHRHYYHFMMDGLFPLIRALEKLGTWFPKVTLLVRPDLAPFQRAAYARLLAMFPHVQLETVADDERIHCDELLHIDEAMNCEYRAPASEQAIETLSGFFNTAYDLPSTGAPRRWLYLSRADAKIRHILNEAEIIQHLKPFGFEVICPGKMSHQDQIRVFAEAQLIVGSHGAALSNLVFTQPGQAHVVELFASDYVQSAYMWLATLKGQRYTPILCGPSQTHQHFDVPEVAISRLMGVVQRKVDSQQVPAG</sequence>
<protein>
    <recommendedName>
        <fullName evidence="4">Glycosyltransferase 61 catalytic domain-containing protein</fullName>
    </recommendedName>
</protein>
<dbReference type="Proteomes" id="UP000185783">
    <property type="component" value="Unassembled WGS sequence"/>
</dbReference>
<evidence type="ECO:0000256" key="1">
    <source>
        <dbReference type="ARBA" id="ARBA00022676"/>
    </source>
</evidence>
<dbReference type="RefSeq" id="WP_036489877.1">
    <property type="nucleotide sequence ID" value="NZ_LVVZ01000041.1"/>
</dbReference>
<dbReference type="InterPro" id="IPR049625">
    <property type="entry name" value="Glyco_transf_61_cat"/>
</dbReference>
<keyword evidence="3" id="KW-0325">Glycoprotein</keyword>
<feature type="domain" description="Glycosyltransferase 61 catalytic" evidence="4">
    <location>
        <begin position="156"/>
        <end position="334"/>
    </location>
</feature>